<evidence type="ECO:0000313" key="2">
    <source>
        <dbReference type="Proteomes" id="UP000663297"/>
    </source>
</evidence>
<evidence type="ECO:0000313" key="1">
    <source>
        <dbReference type="EMBL" id="QPC59851.1"/>
    </source>
</evidence>
<proteinExistence type="predicted"/>
<dbReference type="Proteomes" id="UP000663297">
    <property type="component" value="Chromosome 1"/>
</dbReference>
<gene>
    <name evidence="1" type="ORF">HYE67_002082</name>
</gene>
<accession>A0A7S8D0R2</accession>
<sequence>MTIIKDMPLKCWDCLERFPTTAWKRSGLSSLEYKRWHWRPEGYQGVGLPFTIVCKDCAEYHLERGGIMIRQFNWEFCAICHNGTPDHYAICDNGLPIPTGNSFHLSCFVTSNMFENEQSLSLGREKYRDLIPIAAARFVELNILFDGDEGILNVGEYIRQEGWEHNRIYYKVGDVLDVRYAAWSSNKYYKQALISWRLFTEGGDLNITFRCWESYINVFMDSDICTLEQKEKADRMFKEKRWLKTIFE</sequence>
<protein>
    <submittedName>
        <fullName evidence="1">Uncharacterized protein</fullName>
    </submittedName>
</protein>
<name>A0A7S8D0R2_FUSCU</name>
<dbReference type="EMBL" id="CP064747">
    <property type="protein sequence ID" value="QPC59851.1"/>
    <property type="molecule type" value="Genomic_DNA"/>
</dbReference>
<reference evidence="1" key="1">
    <citation type="submission" date="2020-11" db="EMBL/GenBank/DDBJ databases">
        <title>The chromosome-scale genome resource for two endophytic Fusarium species: F. culmorum and F. pseudograminearum.</title>
        <authorList>
            <person name="Yuan Z."/>
        </authorList>
    </citation>
    <scope>NUCLEOTIDE SEQUENCE</scope>
    <source>
        <strain evidence="1">Class2-1B</strain>
    </source>
</reference>
<organism evidence="1 2">
    <name type="scientific">Fusarium culmorum</name>
    <dbReference type="NCBI Taxonomy" id="5516"/>
    <lineage>
        <taxon>Eukaryota</taxon>
        <taxon>Fungi</taxon>
        <taxon>Dikarya</taxon>
        <taxon>Ascomycota</taxon>
        <taxon>Pezizomycotina</taxon>
        <taxon>Sordariomycetes</taxon>
        <taxon>Hypocreomycetidae</taxon>
        <taxon>Hypocreales</taxon>
        <taxon>Nectriaceae</taxon>
        <taxon>Fusarium</taxon>
    </lineage>
</organism>
<dbReference type="AlphaFoldDB" id="A0A7S8D0R2"/>